<dbReference type="STRING" id="229535.A0A0M9WE59"/>
<proteinExistence type="predicted"/>
<dbReference type="Proteomes" id="UP000037696">
    <property type="component" value="Unassembled WGS sequence"/>
</dbReference>
<protein>
    <submittedName>
        <fullName evidence="1">Uncharacterized protein</fullName>
    </submittedName>
</protein>
<evidence type="ECO:0000313" key="1">
    <source>
        <dbReference type="EMBL" id="KOS41169.1"/>
    </source>
</evidence>
<dbReference type="OrthoDB" id="6500128at2759"/>
<comment type="caution">
    <text evidence="1">The sequence shown here is derived from an EMBL/GenBank/DDBJ whole genome shotgun (WGS) entry which is preliminary data.</text>
</comment>
<gene>
    <name evidence="1" type="ORF">ACN38_g7960</name>
</gene>
<dbReference type="EMBL" id="LHQQ01000140">
    <property type="protein sequence ID" value="KOS41169.1"/>
    <property type="molecule type" value="Genomic_DNA"/>
</dbReference>
<dbReference type="AlphaFoldDB" id="A0A0M9WE59"/>
<reference evidence="1 2" key="1">
    <citation type="submission" date="2015-08" db="EMBL/GenBank/DDBJ databases">
        <title>Genome sequencing of Penicillium nordicum.</title>
        <authorList>
            <person name="Nguyen H.D."/>
            <person name="Seifert K.A."/>
        </authorList>
    </citation>
    <scope>NUCLEOTIDE SEQUENCE [LARGE SCALE GENOMIC DNA]</scope>
    <source>
        <strain evidence="1 2">DAOMC 185683</strain>
    </source>
</reference>
<keyword evidence="2" id="KW-1185">Reference proteome</keyword>
<sequence length="67" mass="7772">MREAFHDCTVLIVAHRLDTIIDFVELQYWMLDVLSLTIHKIFLLEKVYSIRCILAQVGKSFSVTGCK</sequence>
<accession>A0A0M9WE59</accession>
<name>A0A0M9WE59_9EURO</name>
<evidence type="ECO:0000313" key="2">
    <source>
        <dbReference type="Proteomes" id="UP000037696"/>
    </source>
</evidence>
<organism evidence="1 2">
    <name type="scientific">Penicillium nordicum</name>
    <dbReference type="NCBI Taxonomy" id="229535"/>
    <lineage>
        <taxon>Eukaryota</taxon>
        <taxon>Fungi</taxon>
        <taxon>Dikarya</taxon>
        <taxon>Ascomycota</taxon>
        <taxon>Pezizomycotina</taxon>
        <taxon>Eurotiomycetes</taxon>
        <taxon>Eurotiomycetidae</taxon>
        <taxon>Eurotiales</taxon>
        <taxon>Aspergillaceae</taxon>
        <taxon>Penicillium</taxon>
    </lineage>
</organism>